<dbReference type="SUPFAM" id="SSF48452">
    <property type="entry name" value="TPR-like"/>
    <property type="match status" value="1"/>
</dbReference>
<keyword evidence="3" id="KW-1185">Reference proteome</keyword>
<dbReference type="Proteomes" id="UP000746741">
    <property type="component" value="Unassembled WGS sequence"/>
</dbReference>
<evidence type="ECO:0008006" key="5">
    <source>
        <dbReference type="Google" id="ProtNLM"/>
    </source>
</evidence>
<evidence type="ECO:0000313" key="1">
    <source>
        <dbReference type="EMBL" id="MBR0661653.1"/>
    </source>
</evidence>
<dbReference type="EMBL" id="JAAEDK010000059">
    <property type="protein sequence ID" value="MBR0661653.1"/>
    <property type="molecule type" value="Genomic_DNA"/>
</dbReference>
<dbReference type="GO" id="GO:0035269">
    <property type="term" value="P:protein O-linked glycosylation via mannose"/>
    <property type="evidence" value="ECO:0007669"/>
    <property type="project" value="TreeGrafter"/>
</dbReference>
<dbReference type="InterPro" id="IPR019734">
    <property type="entry name" value="TPR_rpt"/>
</dbReference>
<dbReference type="InterPro" id="IPR011990">
    <property type="entry name" value="TPR-like_helical_dom_sf"/>
</dbReference>
<gene>
    <name evidence="2" type="ORF">GWK15_08100</name>
    <name evidence="1" type="ORF">GXW75_20530</name>
</gene>
<dbReference type="InterPro" id="IPR029058">
    <property type="entry name" value="AB_hydrolase_fold"/>
</dbReference>
<comment type="caution">
    <text evidence="1">The sequence shown here is derived from an EMBL/GenBank/DDBJ whole genome shotgun (WGS) entry which is preliminary data.</text>
</comment>
<dbReference type="RefSeq" id="WP_168040785.1">
    <property type="nucleotide sequence ID" value="NZ_JAAEDK010000059.1"/>
</dbReference>
<sequence>MPPAPTRIIFEDREILVLHRPGRSAHSLVTFADLTFRPKGDAFWGREAAERLGLDAVGFIAKRENWYPAASVDAAAAAVRSVLKPRGLAYGYSMGAYGALKHGRRLGLDAAIAVAPQVSIAPTDVPADTRFHRYFRPAVHRGMRVAPEDLAPFAAVLADPYDAVDWDHARLAAEAGPVHLLRTPHAGHSAIWLVTGAEALGELLAPALEGDVAAMRGLLRERRARSGHWFRLMGRAAFGHGHGALAETLWDRARALRIPDAILAQERARATADRAQRLLALGRREEAVAMARDLAAAAPAEVVGAIGQAAHLLLAAGASIEAEAAFRRALILNPAAADVHVGLSLALGAQGREAEAIAAAREGHAAIPEDGETATHYAHLLAGGEAAAQAEAERIFRVVLARQPANGIALFGLSRVVAARGQGSEALHLAQQASARLPGHHDSLAWFADLVLRGGDALRAERLYRRLQRLSPGRAEGYLGLAAALQAQGRRAEAIGALRRGLNAVPGDAALAAQLRESLRPRARVAALMGRLRGYFRRRGTDRAGTTD</sequence>
<dbReference type="PANTHER" id="PTHR44216">
    <property type="entry name" value="PROTEIN O-MANNOSYL-TRANSFERASE TMTC2"/>
    <property type="match status" value="1"/>
</dbReference>
<dbReference type="Gene3D" id="1.25.40.10">
    <property type="entry name" value="Tetratricopeptide repeat domain"/>
    <property type="match status" value="1"/>
</dbReference>
<evidence type="ECO:0000313" key="2">
    <source>
        <dbReference type="EMBL" id="NKE16900.1"/>
    </source>
</evidence>
<proteinExistence type="predicted"/>
<dbReference type="GO" id="GO:0000030">
    <property type="term" value="F:mannosyltransferase activity"/>
    <property type="evidence" value="ECO:0007669"/>
    <property type="project" value="TreeGrafter"/>
</dbReference>
<accession>A0A9X9WMU3</accession>
<protein>
    <recommendedName>
        <fullName evidence="5">Tetratricopeptide repeat protein</fullName>
    </recommendedName>
</protein>
<organism evidence="1 4">
    <name type="scientific">Neoroseomonas oryzicola</name>
    <dbReference type="NCBI Taxonomy" id="535904"/>
    <lineage>
        <taxon>Bacteria</taxon>
        <taxon>Pseudomonadati</taxon>
        <taxon>Pseudomonadota</taxon>
        <taxon>Alphaproteobacteria</taxon>
        <taxon>Acetobacterales</taxon>
        <taxon>Acetobacteraceae</taxon>
        <taxon>Neoroseomonas</taxon>
    </lineage>
</organism>
<dbReference type="SMART" id="SM00028">
    <property type="entry name" value="TPR"/>
    <property type="match status" value="4"/>
</dbReference>
<dbReference type="SUPFAM" id="SSF53474">
    <property type="entry name" value="alpha/beta-Hydrolases"/>
    <property type="match status" value="1"/>
</dbReference>
<reference evidence="1" key="3">
    <citation type="journal article" date="2021" name="Syst. Appl. Microbiol.">
        <title>Roseomonas hellenica sp. nov., isolated from roots of wild-growing Alkanna tinctoria.</title>
        <authorList>
            <person name="Rat A."/>
            <person name="Naranjo H.D."/>
            <person name="Lebbe L."/>
            <person name="Cnockaert M."/>
            <person name="Krigas N."/>
            <person name="Grigoriadou K."/>
            <person name="Maloupa E."/>
            <person name="Willems A."/>
        </authorList>
    </citation>
    <scope>NUCLEOTIDE SEQUENCE</scope>
    <source>
        <strain evidence="1">LMG 31161</strain>
    </source>
</reference>
<reference evidence="1" key="1">
    <citation type="submission" date="2020-01" db="EMBL/GenBank/DDBJ databases">
        <authorList>
            <person name="Rat A."/>
        </authorList>
    </citation>
    <scope>NUCLEOTIDE SEQUENCE</scope>
    <source>
        <strain evidence="1">LMG 31161</strain>
    </source>
</reference>
<dbReference type="Proteomes" id="UP001138708">
    <property type="component" value="Unassembled WGS sequence"/>
</dbReference>
<reference evidence="2 3" key="2">
    <citation type="submission" date="2020-02" db="EMBL/GenBank/DDBJ databases">
        <authorList>
            <person name="Sun Q."/>
            <person name="Inoue M."/>
        </authorList>
    </citation>
    <scope>NUCLEOTIDE SEQUENCE [LARGE SCALE GENOMIC DNA]</scope>
    <source>
        <strain evidence="2 3">KCTC 22478</strain>
    </source>
</reference>
<dbReference type="InterPro" id="IPR052384">
    <property type="entry name" value="TMTC_O-mannosyltransferase"/>
</dbReference>
<dbReference type="EMBL" id="JAAVUP010000002">
    <property type="protein sequence ID" value="NKE16900.1"/>
    <property type="molecule type" value="Genomic_DNA"/>
</dbReference>
<name>A0A9X9WMU3_9PROT</name>
<evidence type="ECO:0000313" key="3">
    <source>
        <dbReference type="Proteomes" id="UP000746741"/>
    </source>
</evidence>
<dbReference type="PANTHER" id="PTHR44216:SF3">
    <property type="entry name" value="PROTEIN O-MANNOSYL-TRANSFERASE TMTC2"/>
    <property type="match status" value="1"/>
</dbReference>
<dbReference type="AlphaFoldDB" id="A0A9X9WMU3"/>
<evidence type="ECO:0000313" key="4">
    <source>
        <dbReference type="Proteomes" id="UP001138708"/>
    </source>
</evidence>